<keyword evidence="1" id="KW-0732">Signal</keyword>
<dbReference type="SUPFAM" id="SSF53850">
    <property type="entry name" value="Periplasmic binding protein-like II"/>
    <property type="match status" value="1"/>
</dbReference>
<dbReference type="InterPro" id="IPR006059">
    <property type="entry name" value="SBP"/>
</dbReference>
<dbReference type="InterPro" id="IPR022627">
    <property type="entry name" value="DUF3502"/>
</dbReference>
<name>A0AAU7VK07_9FIRM</name>
<accession>A0AAU7VK07</accession>
<protein>
    <submittedName>
        <fullName evidence="3">ABC transporter substrate-binding protein</fullName>
    </submittedName>
</protein>
<feature type="signal peptide" evidence="1">
    <location>
        <begin position="1"/>
        <end position="18"/>
    </location>
</feature>
<dbReference type="PROSITE" id="PS51257">
    <property type="entry name" value="PROKAR_LIPOPROTEIN"/>
    <property type="match status" value="1"/>
</dbReference>
<gene>
    <name evidence="3" type="ORF">PRVXT_002312</name>
</gene>
<dbReference type="Gene3D" id="3.40.190.10">
    <property type="entry name" value="Periplasmic binding protein-like II"/>
    <property type="match status" value="1"/>
</dbReference>
<proteinExistence type="predicted"/>
<dbReference type="RefSeq" id="WP_350343035.1">
    <property type="nucleotide sequence ID" value="NZ_CP158367.1"/>
</dbReference>
<dbReference type="AlphaFoldDB" id="A0AAU7VK07"/>
<reference evidence="3" key="1">
    <citation type="journal article" date="2013" name="Extremophiles">
        <title>Proteinivorax tanatarense gen. nov., sp. nov., an anaerobic, haloalkaliphilic, proteolytic bacterium isolated from a decaying algal bloom, and proposal of Proteinivoraceae fam. nov.</title>
        <authorList>
            <person name="Kevbrin V."/>
            <person name="Boltyanskaya Y."/>
            <person name="Zhilina T."/>
            <person name="Kolganova T."/>
            <person name="Lavrentjeva E."/>
            <person name="Kuznetsov B."/>
        </authorList>
    </citation>
    <scope>NUCLEOTIDE SEQUENCE</scope>
    <source>
        <strain evidence="3">Z-910T</strain>
    </source>
</reference>
<evidence type="ECO:0000256" key="1">
    <source>
        <dbReference type="SAM" id="SignalP"/>
    </source>
</evidence>
<dbReference type="Pfam" id="PF12010">
    <property type="entry name" value="DUF3502"/>
    <property type="match status" value="1"/>
</dbReference>
<evidence type="ECO:0000259" key="2">
    <source>
        <dbReference type="Pfam" id="PF12010"/>
    </source>
</evidence>
<evidence type="ECO:0000313" key="3">
    <source>
        <dbReference type="EMBL" id="XBX74281.1"/>
    </source>
</evidence>
<organism evidence="3">
    <name type="scientific">Proteinivorax tanatarense</name>
    <dbReference type="NCBI Taxonomy" id="1260629"/>
    <lineage>
        <taxon>Bacteria</taxon>
        <taxon>Bacillati</taxon>
        <taxon>Bacillota</taxon>
        <taxon>Clostridia</taxon>
        <taxon>Eubacteriales</taxon>
        <taxon>Proteinivoracaceae</taxon>
        <taxon>Proteinivorax</taxon>
    </lineage>
</organism>
<dbReference type="InterPro" id="IPR050490">
    <property type="entry name" value="Bact_solute-bd_prot1"/>
</dbReference>
<dbReference type="EMBL" id="CP158367">
    <property type="protein sequence ID" value="XBX74281.1"/>
    <property type="molecule type" value="Genomic_DNA"/>
</dbReference>
<sequence>MKKLSLFLVIIMVLSFTAGCGGEKEVKGNPDHELDHVTLTWYLIGTPQSDLDKVLEEINEYTLEKINATIDLRMLDWGEYDDRMQVIVTSGEEYDIAFTSSWANNYSLNARRGAFLELTDLMDEYGQEMQEAIDPAFLEGAQIDGGLYAVPTNKEVGQQAVLAYNKELADKHDLDLSDVTCIKDMEPYFQVIKEEESGVSPIATFDAFLPFDSLLQEEMPFAFRLEGDTTEVINKYEEEITHDILSTMHDYYNKGYIRSDAATSTDSWPMDVQNWFVRKELYQPYAELLWSRSSGYEIDYVPLQEPYVFNNSVTGSMQAISATSRNPERAMMFLNLLNTDPYLRTLVDKGIEGVHYELNDDGTITDLPARVEDYNMPSFAIGNQLILPLHDDEPEDKWEAFEEFNDNSIPSPALGFYFDPSAVRTEIAAISNVTSEFAPALLKGAVDPDVYLDVFNERLYEAGMQKVLDEIQEQYDEWRAHQQ</sequence>
<feature type="chain" id="PRO_5043526464" evidence="1">
    <location>
        <begin position="19"/>
        <end position="483"/>
    </location>
</feature>
<dbReference type="PANTHER" id="PTHR43649:SF17">
    <property type="entry name" value="ABC TRANSPORTER SOLUTE BINDING PROTEIN-SUGAR TRANSPORT"/>
    <property type="match status" value="1"/>
</dbReference>
<dbReference type="PANTHER" id="PTHR43649">
    <property type="entry name" value="ARABINOSE-BINDING PROTEIN-RELATED"/>
    <property type="match status" value="1"/>
</dbReference>
<reference evidence="3" key="2">
    <citation type="submission" date="2024-06" db="EMBL/GenBank/DDBJ databases">
        <authorList>
            <person name="Petrova K.O."/>
            <person name="Toshchakov S.V."/>
            <person name="Boltjanskaja Y.V."/>
            <person name="Kevbrin V."/>
        </authorList>
    </citation>
    <scope>NUCLEOTIDE SEQUENCE</scope>
    <source>
        <strain evidence="3">Z-910T</strain>
    </source>
</reference>
<dbReference type="Pfam" id="PF13416">
    <property type="entry name" value="SBP_bac_8"/>
    <property type="match status" value="1"/>
</dbReference>
<feature type="domain" description="DUF3502" evidence="2">
    <location>
        <begin position="412"/>
        <end position="480"/>
    </location>
</feature>